<dbReference type="PANTHER" id="PTHR33121">
    <property type="entry name" value="CYCLIC DI-GMP PHOSPHODIESTERASE PDEF"/>
    <property type="match status" value="1"/>
</dbReference>
<dbReference type="PROSITE" id="PS50883">
    <property type="entry name" value="EAL"/>
    <property type="match status" value="1"/>
</dbReference>
<evidence type="ECO:0000256" key="3">
    <source>
        <dbReference type="PROSITE-ProRule" id="PRU00433"/>
    </source>
</evidence>
<dbReference type="InterPro" id="IPR050706">
    <property type="entry name" value="Cyclic-di-GMP_PDE-like"/>
</dbReference>
<dbReference type="InterPro" id="IPR043128">
    <property type="entry name" value="Rev_trsase/Diguanyl_cyclase"/>
</dbReference>
<evidence type="ECO:0000313" key="8">
    <source>
        <dbReference type="EMBL" id="SNZ08475.1"/>
    </source>
</evidence>
<evidence type="ECO:0000313" key="9">
    <source>
        <dbReference type="Proteomes" id="UP000219036"/>
    </source>
</evidence>
<name>A0A285NG97_9AQUI</name>
<dbReference type="EMBL" id="OBEI01000005">
    <property type="protein sequence ID" value="SNZ08475.1"/>
    <property type="molecule type" value="Genomic_DNA"/>
</dbReference>
<dbReference type="FunFam" id="3.30.70.270:FF:000001">
    <property type="entry name" value="Diguanylate cyclase domain protein"/>
    <property type="match status" value="1"/>
</dbReference>
<protein>
    <submittedName>
        <fullName evidence="8">Diguanylate cyclase (GGDEF) domain-containing protein</fullName>
    </submittedName>
</protein>
<dbReference type="PROSITE" id="PS50887">
    <property type="entry name" value="GGDEF"/>
    <property type="match status" value="1"/>
</dbReference>
<feature type="domain" description="GGDEF" evidence="6">
    <location>
        <begin position="468"/>
        <end position="601"/>
    </location>
</feature>
<dbReference type="GO" id="GO:0046872">
    <property type="term" value="F:metal ion binding"/>
    <property type="evidence" value="ECO:0007669"/>
    <property type="project" value="UniProtKB-KW"/>
</dbReference>
<dbReference type="Pfam" id="PF00563">
    <property type="entry name" value="EAL"/>
    <property type="match status" value="1"/>
</dbReference>
<keyword evidence="4" id="KW-0472">Membrane</keyword>
<feature type="transmembrane region" description="Helical" evidence="4">
    <location>
        <begin position="178"/>
        <end position="200"/>
    </location>
</feature>
<dbReference type="InterPro" id="IPR009056">
    <property type="entry name" value="Cyt_c-like_dom"/>
</dbReference>
<dbReference type="GO" id="GO:0009055">
    <property type="term" value="F:electron transfer activity"/>
    <property type="evidence" value="ECO:0007669"/>
    <property type="project" value="InterPro"/>
</dbReference>
<keyword evidence="3" id="KW-0349">Heme</keyword>
<dbReference type="AlphaFoldDB" id="A0A285NG97"/>
<dbReference type="Gene3D" id="3.30.70.270">
    <property type="match status" value="1"/>
</dbReference>
<organism evidence="8 9">
    <name type="scientific">Persephonella hydrogeniphila</name>
    <dbReference type="NCBI Taxonomy" id="198703"/>
    <lineage>
        <taxon>Bacteria</taxon>
        <taxon>Pseudomonadati</taxon>
        <taxon>Aquificota</taxon>
        <taxon>Aquificia</taxon>
        <taxon>Aquificales</taxon>
        <taxon>Hydrogenothermaceae</taxon>
        <taxon>Persephonella</taxon>
    </lineage>
</organism>
<sequence length="849" mass="98085">MLFGLPIRNLRSLITASIMFLTFSIFLSIYGVIYIAVTKEIKKNFLISSKSFTSQIFDSMYQIMRLGWNREDLLLFINTLEKNYKNTPLKINIYRGKVVEELFGNIPEKSKDQKIENVLKNGKEYFENINMKLRRIYPIIATKDCTKCHTNAKEGSVMGAIEIIKDEKSMLSNIQNKLIFTFILLLPFPVALSYFVGGLISKKIENIASKISTEIKNIEKLNDLKRIDIKDESEYYEELKSLLKGIKSLMKRVKQIAIDKDILELEIKLTEKLIITSELIKEWHEYIKYMLLEVNNVANVYYLFTVFINGSKLNVDIFWKAKPEKEYKELFEKLLKSEIVKKNLLKTYNLELINIEHHVADSEKRIGEINKEDLITKTKSIFLEKPKIGGIVGIGIGSDIVKDNNRYMVVDSILATLINITGSVRAISKYIKEIEFYAMRDPLTYLYNQRVFWEFLSYEVERAKRHNGTLALIFMDLDNFKYINDTFGHTFGNLVIKEVARVINETRRKEDIAFRFGGDEFVLLLTDVSVEDAYNLAERIRKKIESISLPVNDNLVSLSISMGISHYPENGETPKELFIVADRLAQKAKEEGKNKIKLPTIEDVAEEYKKSSEKALKIIDAMSREKIEPFFQPIVNIKDNSIIGYEALMRIKGISSGIGEYIEIAENIGIIPRLDMILIEKALKKYQKEESNLYIFLNLSVRDIISLDVVKKLNELTKIYKINRNKVVLELTERESLKNLNIIKNFVRSLKKEGYLFAIDDFGSGYSTFKYLKEFPVDIVKIDGDFIKGMVSSEKDKIFVKSLINLGKGMNLKILAEFVENEEILKIVKELDIDYAQGFYFGKPSPDLI</sequence>
<keyword evidence="2 3" id="KW-0408">Iron</keyword>
<evidence type="ECO:0000259" key="6">
    <source>
        <dbReference type="PROSITE" id="PS50887"/>
    </source>
</evidence>
<dbReference type="SUPFAM" id="SSF141868">
    <property type="entry name" value="EAL domain-like"/>
    <property type="match status" value="1"/>
</dbReference>
<dbReference type="SMART" id="SM00267">
    <property type="entry name" value="GGDEF"/>
    <property type="match status" value="1"/>
</dbReference>
<gene>
    <name evidence="8" type="ORF">SAMN06265182_1303</name>
</gene>
<dbReference type="Pfam" id="PF00990">
    <property type="entry name" value="GGDEF"/>
    <property type="match status" value="1"/>
</dbReference>
<keyword evidence="9" id="KW-1185">Reference proteome</keyword>
<evidence type="ECO:0000256" key="2">
    <source>
        <dbReference type="ARBA" id="ARBA00023004"/>
    </source>
</evidence>
<evidence type="ECO:0000259" key="7">
    <source>
        <dbReference type="PROSITE" id="PS51007"/>
    </source>
</evidence>
<dbReference type="CDD" id="cd01949">
    <property type="entry name" value="GGDEF"/>
    <property type="match status" value="1"/>
</dbReference>
<dbReference type="InterPro" id="IPR035919">
    <property type="entry name" value="EAL_sf"/>
</dbReference>
<evidence type="ECO:0000256" key="4">
    <source>
        <dbReference type="SAM" id="Phobius"/>
    </source>
</evidence>
<feature type="domain" description="EAL" evidence="5">
    <location>
        <begin position="611"/>
        <end position="849"/>
    </location>
</feature>
<dbReference type="InterPro" id="IPR000160">
    <property type="entry name" value="GGDEF_dom"/>
</dbReference>
<feature type="transmembrane region" description="Helical" evidence="4">
    <location>
        <begin position="12"/>
        <end position="37"/>
    </location>
</feature>
<dbReference type="InterPro" id="IPR001633">
    <property type="entry name" value="EAL_dom"/>
</dbReference>
<keyword evidence="4" id="KW-1133">Transmembrane helix</keyword>
<dbReference type="NCBIfam" id="TIGR00254">
    <property type="entry name" value="GGDEF"/>
    <property type="match status" value="1"/>
</dbReference>
<keyword evidence="4" id="KW-0812">Transmembrane</keyword>
<reference evidence="9" key="1">
    <citation type="submission" date="2017-09" db="EMBL/GenBank/DDBJ databases">
        <authorList>
            <person name="Varghese N."/>
            <person name="Submissions S."/>
        </authorList>
    </citation>
    <scope>NUCLEOTIDE SEQUENCE [LARGE SCALE GENOMIC DNA]</scope>
    <source>
        <strain evidence="9">DSM 15103</strain>
    </source>
</reference>
<dbReference type="SMART" id="SM00052">
    <property type="entry name" value="EAL"/>
    <property type="match status" value="1"/>
</dbReference>
<dbReference type="GO" id="GO:0020037">
    <property type="term" value="F:heme binding"/>
    <property type="evidence" value="ECO:0007669"/>
    <property type="project" value="InterPro"/>
</dbReference>
<accession>A0A285NG97</accession>
<dbReference type="Proteomes" id="UP000219036">
    <property type="component" value="Unassembled WGS sequence"/>
</dbReference>
<dbReference type="SUPFAM" id="SSF55073">
    <property type="entry name" value="Nucleotide cyclase"/>
    <property type="match status" value="1"/>
</dbReference>
<evidence type="ECO:0000259" key="5">
    <source>
        <dbReference type="PROSITE" id="PS50883"/>
    </source>
</evidence>
<dbReference type="CDD" id="cd01948">
    <property type="entry name" value="EAL"/>
    <property type="match status" value="1"/>
</dbReference>
<feature type="domain" description="Cytochrome c" evidence="7">
    <location>
        <begin position="117"/>
        <end position="240"/>
    </location>
</feature>
<proteinExistence type="predicted"/>
<dbReference type="Gene3D" id="3.20.20.450">
    <property type="entry name" value="EAL domain"/>
    <property type="match status" value="1"/>
</dbReference>
<dbReference type="InterPro" id="IPR029787">
    <property type="entry name" value="Nucleotide_cyclase"/>
</dbReference>
<keyword evidence="1 3" id="KW-0479">Metal-binding</keyword>
<dbReference type="Gene3D" id="3.30.450.290">
    <property type="match status" value="1"/>
</dbReference>
<evidence type="ECO:0000256" key="1">
    <source>
        <dbReference type="ARBA" id="ARBA00022723"/>
    </source>
</evidence>
<dbReference type="OrthoDB" id="7057390at2"/>
<dbReference type="PROSITE" id="PS51007">
    <property type="entry name" value="CYTC"/>
    <property type="match status" value="1"/>
</dbReference>
<dbReference type="PANTHER" id="PTHR33121:SF71">
    <property type="entry name" value="OXYGEN SENSOR PROTEIN DOSP"/>
    <property type="match status" value="1"/>
</dbReference>
<dbReference type="GO" id="GO:0071111">
    <property type="term" value="F:cyclic-guanylate-specific phosphodiesterase activity"/>
    <property type="evidence" value="ECO:0007669"/>
    <property type="project" value="InterPro"/>
</dbReference>